<comment type="caution">
    <text evidence="1">The sequence shown here is derived from an EMBL/GenBank/DDBJ whole genome shotgun (WGS) entry which is preliminary data.</text>
</comment>
<sequence>MSRNSGDESGATNGEGASAQEGQSDGQFGGLTPERRLQELQAEMERLSQVISGSSHRSMPEFGRRDPCSELRRYSKVLSGVLPKFPTEAEAPVWFESVESALEAYEVPSEFWGLLVFPLIAERVPYLSTRLSPAQHRDYSVIKETVLDELKLSAGEYLKRFLGSEKRTNEGWRPFATRLQSYLHFYLGAREVSTFEALVELLVADQLKRNLSEEARRYVTLQEGRKWMNAPEITTFLRTFEEAHGANSAAKPVRQKAAESPVTSGFKRGSQPGTRGDAKSLGAEVKAKPWGCHACGASGHQRWNCPAREKKQASKDPGVNSGSLTARVSVEEPVAAHSKLISVSLDCKDTSIKAVLDTGAEITVMRESAIPQERVQPRGTVNLTSAFGERVQARLAIVPLAMSREGSIQADVQDAVPVLCALTDQLTERTDCLLSGRAWELLNKERACEKVEKDTPGVGDAQLGPEDELSCKAVDQHQEVSTQTHSCDGKATKGVFVSEAAVNSLREADQVSTCAHSLEEHVAEEAAPAECSPVGPADKQSVGEECCGTGVVQNRCNESWHENLERGDKTKSEDASFVEMLARDKRYADDGSTCSPEVEVSWKYGELLSSTPAVTSVGQHEIGPQRGFTPSSVRESAQLVVEGEQDNFELENCQVARSKVCCLGHWASTVMVVADPGRFADRAERTAPRAEAQCRGMLEFRSHEVSIDPRHVVKVGPPAELAGGPTPSAIPGPAEADGVSRRLRAAPCETTGSAMLVVKKPCWPYAVASERAAGTCLPKQAVPGRWAIPSHCNVLKKLKEQLAAAELVKATMRE</sequence>
<keyword evidence="2" id="KW-1185">Reference proteome</keyword>
<name>A0ACB7RVV2_HYAAI</name>
<protein>
    <submittedName>
        <fullName evidence="1">Uncharacterized protein</fullName>
    </submittedName>
</protein>
<reference evidence="1" key="1">
    <citation type="submission" date="2020-05" db="EMBL/GenBank/DDBJ databases">
        <title>Large-scale comparative analyses of tick genomes elucidate their genetic diversity and vector capacities.</title>
        <authorList>
            <person name="Jia N."/>
            <person name="Wang J."/>
            <person name="Shi W."/>
            <person name="Du L."/>
            <person name="Sun Y."/>
            <person name="Zhan W."/>
            <person name="Jiang J."/>
            <person name="Wang Q."/>
            <person name="Zhang B."/>
            <person name="Ji P."/>
            <person name="Sakyi L.B."/>
            <person name="Cui X."/>
            <person name="Yuan T."/>
            <person name="Jiang B."/>
            <person name="Yang W."/>
            <person name="Lam T.T.-Y."/>
            <person name="Chang Q."/>
            <person name="Ding S."/>
            <person name="Wang X."/>
            <person name="Zhu J."/>
            <person name="Ruan X."/>
            <person name="Zhao L."/>
            <person name="Wei J."/>
            <person name="Que T."/>
            <person name="Du C."/>
            <person name="Cheng J."/>
            <person name="Dai P."/>
            <person name="Han X."/>
            <person name="Huang E."/>
            <person name="Gao Y."/>
            <person name="Liu J."/>
            <person name="Shao H."/>
            <person name="Ye R."/>
            <person name="Li L."/>
            <person name="Wei W."/>
            <person name="Wang X."/>
            <person name="Wang C."/>
            <person name="Yang T."/>
            <person name="Huo Q."/>
            <person name="Li W."/>
            <person name="Guo W."/>
            <person name="Chen H."/>
            <person name="Zhou L."/>
            <person name="Ni X."/>
            <person name="Tian J."/>
            <person name="Zhou Y."/>
            <person name="Sheng Y."/>
            <person name="Liu T."/>
            <person name="Pan Y."/>
            <person name="Xia L."/>
            <person name="Li J."/>
            <person name="Zhao F."/>
            <person name="Cao W."/>
        </authorList>
    </citation>
    <scope>NUCLEOTIDE SEQUENCE</scope>
    <source>
        <strain evidence="1">Hyas-2018</strain>
    </source>
</reference>
<evidence type="ECO:0000313" key="1">
    <source>
        <dbReference type="EMBL" id="KAH6925012.1"/>
    </source>
</evidence>
<dbReference type="Proteomes" id="UP000821845">
    <property type="component" value="Chromosome 8"/>
</dbReference>
<gene>
    <name evidence="1" type="ORF">HPB50_027164</name>
</gene>
<organism evidence="1 2">
    <name type="scientific">Hyalomma asiaticum</name>
    <name type="common">Tick</name>
    <dbReference type="NCBI Taxonomy" id="266040"/>
    <lineage>
        <taxon>Eukaryota</taxon>
        <taxon>Metazoa</taxon>
        <taxon>Ecdysozoa</taxon>
        <taxon>Arthropoda</taxon>
        <taxon>Chelicerata</taxon>
        <taxon>Arachnida</taxon>
        <taxon>Acari</taxon>
        <taxon>Parasitiformes</taxon>
        <taxon>Ixodida</taxon>
        <taxon>Ixodoidea</taxon>
        <taxon>Ixodidae</taxon>
        <taxon>Hyalomminae</taxon>
        <taxon>Hyalomma</taxon>
    </lineage>
</organism>
<dbReference type="EMBL" id="CM023488">
    <property type="protein sequence ID" value="KAH6925012.1"/>
    <property type="molecule type" value="Genomic_DNA"/>
</dbReference>
<evidence type="ECO:0000313" key="2">
    <source>
        <dbReference type="Proteomes" id="UP000821845"/>
    </source>
</evidence>
<accession>A0ACB7RVV2</accession>
<proteinExistence type="predicted"/>